<accession>A0ABP3JE98</accession>
<organism evidence="2 3">
    <name type="scientific">Streptomyces olivaceiscleroticus</name>
    <dbReference type="NCBI Taxonomy" id="68245"/>
    <lineage>
        <taxon>Bacteria</taxon>
        <taxon>Bacillati</taxon>
        <taxon>Actinomycetota</taxon>
        <taxon>Actinomycetes</taxon>
        <taxon>Kitasatosporales</taxon>
        <taxon>Streptomycetaceae</taxon>
        <taxon>Streptomyces</taxon>
    </lineage>
</organism>
<dbReference type="EMBL" id="BAAABY010000009">
    <property type="protein sequence ID" value="GAA0449577.1"/>
    <property type="molecule type" value="Genomic_DNA"/>
</dbReference>
<feature type="region of interest" description="Disordered" evidence="1">
    <location>
        <begin position="228"/>
        <end position="256"/>
    </location>
</feature>
<proteinExistence type="predicted"/>
<name>A0ABP3JE98_9ACTN</name>
<comment type="caution">
    <text evidence="2">The sequence shown here is derived from an EMBL/GenBank/DDBJ whole genome shotgun (WGS) entry which is preliminary data.</text>
</comment>
<dbReference type="Pfam" id="PF19547">
    <property type="entry name" value="DUF6071"/>
    <property type="match status" value="1"/>
</dbReference>
<reference evidence="3" key="1">
    <citation type="journal article" date="2019" name="Int. J. Syst. Evol. Microbiol.">
        <title>The Global Catalogue of Microorganisms (GCM) 10K type strain sequencing project: providing services to taxonomists for standard genome sequencing and annotation.</title>
        <authorList>
            <consortium name="The Broad Institute Genomics Platform"/>
            <consortium name="The Broad Institute Genome Sequencing Center for Infectious Disease"/>
            <person name="Wu L."/>
            <person name="Ma J."/>
        </authorList>
    </citation>
    <scope>NUCLEOTIDE SEQUENCE [LARGE SCALE GENOMIC DNA]</scope>
    <source>
        <strain evidence="3">JCM 4805</strain>
    </source>
</reference>
<dbReference type="Proteomes" id="UP001500909">
    <property type="component" value="Unassembled WGS sequence"/>
</dbReference>
<dbReference type="SUPFAM" id="SSF52266">
    <property type="entry name" value="SGNH hydrolase"/>
    <property type="match status" value="1"/>
</dbReference>
<sequence length="256" mass="28956">MIRLIVANGDSYTQGVGLEDPSHRTWPVVLGDLLGTDHVNLARFASSNRRTVRSTVHRLDALRAERGLAPSEVLVITAWTELRRHEYYSATERVDHRDHTSDRGWHRMGMWRRGIHQPTDAYFDHLWSKEGAIADFFLDWVLFDHYLRERGYHRRYVFTFPFDGPIPPIATEFAGQLPTDDVLGGLPPRAGTAFDEIPAELPRADDGHPLAEGHAWFARRLADWITAATPPTPPDRRAEPLSFPATAARGAGDHVQ</sequence>
<gene>
    <name evidence="2" type="ORF">GCM10010361_12040</name>
</gene>
<keyword evidence="3" id="KW-1185">Reference proteome</keyword>
<evidence type="ECO:0008006" key="4">
    <source>
        <dbReference type="Google" id="ProtNLM"/>
    </source>
</evidence>
<protein>
    <recommendedName>
        <fullName evidence="4">SGNH hydrolase-type esterase domain-containing protein</fullName>
    </recommendedName>
</protein>
<evidence type="ECO:0000256" key="1">
    <source>
        <dbReference type="SAM" id="MobiDB-lite"/>
    </source>
</evidence>
<evidence type="ECO:0000313" key="3">
    <source>
        <dbReference type="Proteomes" id="UP001500909"/>
    </source>
</evidence>
<dbReference type="RefSeq" id="WP_346093575.1">
    <property type="nucleotide sequence ID" value="NZ_BAAABY010000009.1"/>
</dbReference>
<dbReference type="InterPro" id="IPR045715">
    <property type="entry name" value="DUF6071"/>
</dbReference>
<evidence type="ECO:0000313" key="2">
    <source>
        <dbReference type="EMBL" id="GAA0449577.1"/>
    </source>
</evidence>